<gene>
    <name evidence="2" type="ORF">HYPSUDRAFT_205372</name>
</gene>
<feature type="region of interest" description="Disordered" evidence="1">
    <location>
        <begin position="145"/>
        <end position="229"/>
    </location>
</feature>
<dbReference type="OrthoDB" id="2972209at2759"/>
<evidence type="ECO:0000313" key="2">
    <source>
        <dbReference type="EMBL" id="KJA18398.1"/>
    </source>
</evidence>
<accession>A0A0D2M5B3</accession>
<keyword evidence="3" id="KW-1185">Reference proteome</keyword>
<evidence type="ECO:0000256" key="1">
    <source>
        <dbReference type="SAM" id="MobiDB-lite"/>
    </source>
</evidence>
<feature type="compositionally biased region" description="Low complexity" evidence="1">
    <location>
        <begin position="9"/>
        <end position="23"/>
    </location>
</feature>
<feature type="compositionally biased region" description="Low complexity" evidence="1">
    <location>
        <begin position="145"/>
        <end position="156"/>
    </location>
</feature>
<feature type="region of interest" description="Disordered" evidence="1">
    <location>
        <begin position="1"/>
        <end position="23"/>
    </location>
</feature>
<feature type="region of interest" description="Disordered" evidence="1">
    <location>
        <begin position="35"/>
        <end position="78"/>
    </location>
</feature>
<reference evidence="3" key="1">
    <citation type="submission" date="2014-04" db="EMBL/GenBank/DDBJ databases">
        <title>Evolutionary Origins and Diversification of the Mycorrhizal Mutualists.</title>
        <authorList>
            <consortium name="DOE Joint Genome Institute"/>
            <consortium name="Mycorrhizal Genomics Consortium"/>
            <person name="Kohler A."/>
            <person name="Kuo A."/>
            <person name="Nagy L.G."/>
            <person name="Floudas D."/>
            <person name="Copeland A."/>
            <person name="Barry K.W."/>
            <person name="Cichocki N."/>
            <person name="Veneault-Fourrey C."/>
            <person name="LaButti K."/>
            <person name="Lindquist E.A."/>
            <person name="Lipzen A."/>
            <person name="Lundell T."/>
            <person name="Morin E."/>
            <person name="Murat C."/>
            <person name="Riley R."/>
            <person name="Ohm R."/>
            <person name="Sun H."/>
            <person name="Tunlid A."/>
            <person name="Henrissat B."/>
            <person name="Grigoriev I.V."/>
            <person name="Hibbett D.S."/>
            <person name="Martin F."/>
        </authorList>
    </citation>
    <scope>NUCLEOTIDE SEQUENCE [LARGE SCALE GENOMIC DNA]</scope>
    <source>
        <strain evidence="3">FD-334 SS-4</strain>
    </source>
</reference>
<dbReference type="EMBL" id="KN817589">
    <property type="protein sequence ID" value="KJA18398.1"/>
    <property type="molecule type" value="Genomic_DNA"/>
</dbReference>
<sequence>MSSNAYHRSSSPSESSDAGSQDSFSFSHIRGVYVPLHKRSGPPSSTTSLSEASSSRGTSPSKSRHHGPSVPPSPPVTNPRIYTMGYLLSLRPFATEGLKDQMRTTCPEVVMNRRMRKSIEFNENQTRAAQKVLIAQQRILQQQQQFQQQLYQPHQQSARPHGHPRYSPATSTPVPAHPTHTRPHATDPPSTHSRRVRPTERNSEHTREASAHHASWNALGSGGAPPVAA</sequence>
<name>A0A0D2M5B3_HYPSF</name>
<dbReference type="AlphaFoldDB" id="A0A0D2M5B3"/>
<feature type="compositionally biased region" description="Low complexity" evidence="1">
    <location>
        <begin position="44"/>
        <end position="61"/>
    </location>
</feature>
<feature type="compositionally biased region" description="Basic and acidic residues" evidence="1">
    <location>
        <begin position="197"/>
        <end position="211"/>
    </location>
</feature>
<protein>
    <submittedName>
        <fullName evidence="2">Uncharacterized protein</fullName>
    </submittedName>
</protein>
<dbReference type="Proteomes" id="UP000054270">
    <property type="component" value="Unassembled WGS sequence"/>
</dbReference>
<proteinExistence type="predicted"/>
<dbReference type="OMA" id="ERNSEHT"/>
<organism evidence="2 3">
    <name type="scientific">Hypholoma sublateritium (strain FD-334 SS-4)</name>
    <dbReference type="NCBI Taxonomy" id="945553"/>
    <lineage>
        <taxon>Eukaryota</taxon>
        <taxon>Fungi</taxon>
        <taxon>Dikarya</taxon>
        <taxon>Basidiomycota</taxon>
        <taxon>Agaricomycotina</taxon>
        <taxon>Agaricomycetes</taxon>
        <taxon>Agaricomycetidae</taxon>
        <taxon>Agaricales</taxon>
        <taxon>Agaricineae</taxon>
        <taxon>Strophariaceae</taxon>
        <taxon>Hypholoma</taxon>
    </lineage>
</organism>
<evidence type="ECO:0000313" key="3">
    <source>
        <dbReference type="Proteomes" id="UP000054270"/>
    </source>
</evidence>